<dbReference type="RefSeq" id="WP_149333539.1">
    <property type="nucleotide sequence ID" value="NZ_QOVF01000005.1"/>
</dbReference>
<dbReference type="Gene3D" id="3.30.530.20">
    <property type="match status" value="1"/>
</dbReference>
<feature type="domain" description="Activator of Hsp90 ATPase homologue 1/2-like C-terminal" evidence="2">
    <location>
        <begin position="11"/>
        <end position="127"/>
    </location>
</feature>
<evidence type="ECO:0000256" key="1">
    <source>
        <dbReference type="ARBA" id="ARBA00006817"/>
    </source>
</evidence>
<proteinExistence type="inferred from homology"/>
<accession>A0A7V7GRR9</accession>
<dbReference type="Proteomes" id="UP000463138">
    <property type="component" value="Unassembled WGS sequence"/>
</dbReference>
<comment type="caution">
    <text evidence="3">The sequence shown here is derived from an EMBL/GenBank/DDBJ whole genome shotgun (WGS) entry which is preliminary data.</text>
</comment>
<dbReference type="InterPro" id="IPR023393">
    <property type="entry name" value="START-like_dom_sf"/>
</dbReference>
<dbReference type="Pfam" id="PF08327">
    <property type="entry name" value="AHSA1"/>
    <property type="match status" value="1"/>
</dbReference>
<comment type="similarity">
    <text evidence="1">Belongs to the AHA1 family.</text>
</comment>
<protein>
    <submittedName>
        <fullName evidence="3">SRPBCC domain-containing protein</fullName>
    </submittedName>
</protein>
<gene>
    <name evidence="3" type="ORF">DT594_15330</name>
</gene>
<dbReference type="SUPFAM" id="SSF55961">
    <property type="entry name" value="Bet v1-like"/>
    <property type="match status" value="1"/>
</dbReference>
<reference evidence="3 4" key="1">
    <citation type="submission" date="2018-07" db="EMBL/GenBank/DDBJ databases">
        <title>Pseudomonas laoshanensis sp. nov., isolated from soil.</title>
        <authorList>
            <person name="Sun J."/>
            <person name="Yu L."/>
            <person name="Wang M."/>
            <person name="Zhang C."/>
        </authorList>
    </citation>
    <scope>NUCLEOTIDE SEQUENCE [LARGE SCALE GENOMIC DNA]</scope>
    <source>
        <strain evidence="3 4">Y22</strain>
    </source>
</reference>
<organism evidence="3 4">
    <name type="scientific">Halopseudomonas laoshanensis</name>
    <dbReference type="NCBI Taxonomy" id="2268758"/>
    <lineage>
        <taxon>Bacteria</taxon>
        <taxon>Pseudomonadati</taxon>
        <taxon>Pseudomonadota</taxon>
        <taxon>Gammaproteobacteria</taxon>
        <taxon>Pseudomonadales</taxon>
        <taxon>Pseudomonadaceae</taxon>
        <taxon>Halopseudomonas</taxon>
    </lineage>
</organism>
<dbReference type="CDD" id="cd07814">
    <property type="entry name" value="SRPBCC_CalC_Aha1-like"/>
    <property type="match status" value="1"/>
</dbReference>
<evidence type="ECO:0000313" key="4">
    <source>
        <dbReference type="Proteomes" id="UP000463138"/>
    </source>
</evidence>
<keyword evidence="4" id="KW-1185">Reference proteome</keyword>
<sequence>MPNICLTFGTKTPASDICAALTTLEGLASWWTRDTAGDPKQDGTVTFTFGSNGGFDMRVIKVAPRQVHWECIKGPEDWIGTRIEFEIQEEGSHNQLMFRHAGWKSENPFFHHCSTKWATFLLSLRDQLEKGEGRPFPDDIKIEASGM</sequence>
<evidence type="ECO:0000313" key="3">
    <source>
        <dbReference type="EMBL" id="KAA0693244.1"/>
    </source>
</evidence>
<evidence type="ECO:0000259" key="2">
    <source>
        <dbReference type="Pfam" id="PF08327"/>
    </source>
</evidence>
<dbReference type="InterPro" id="IPR013538">
    <property type="entry name" value="ASHA1/2-like_C"/>
</dbReference>
<name>A0A7V7GRR9_9GAMM</name>
<dbReference type="EMBL" id="QOVF01000005">
    <property type="protein sequence ID" value="KAA0693244.1"/>
    <property type="molecule type" value="Genomic_DNA"/>
</dbReference>
<dbReference type="OrthoDB" id="287565at2"/>
<dbReference type="AlphaFoldDB" id="A0A7V7GRR9"/>